<dbReference type="SMART" id="SM00195">
    <property type="entry name" value="DSPc"/>
    <property type="match status" value="1"/>
</dbReference>
<comment type="catalytic activity">
    <reaction evidence="5">
        <text>O-phospho-L-threonyl-[protein] + H2O = L-threonyl-[protein] + phosphate</text>
        <dbReference type="Rhea" id="RHEA:47004"/>
        <dbReference type="Rhea" id="RHEA-COMP:11060"/>
        <dbReference type="Rhea" id="RHEA-COMP:11605"/>
        <dbReference type="ChEBI" id="CHEBI:15377"/>
        <dbReference type="ChEBI" id="CHEBI:30013"/>
        <dbReference type="ChEBI" id="CHEBI:43474"/>
        <dbReference type="ChEBI" id="CHEBI:61977"/>
        <dbReference type="EC" id="3.1.3.16"/>
    </reaction>
</comment>
<accession>A0A9W8E9S6</accession>
<proteinExistence type="inferred from homology"/>
<evidence type="ECO:0000256" key="5">
    <source>
        <dbReference type="ARBA" id="ARBA00048336"/>
    </source>
</evidence>
<name>A0A9W8E9S6_9FUNG</name>
<dbReference type="PROSITE" id="PS50054">
    <property type="entry name" value="TYR_PHOSPHATASE_DUAL"/>
    <property type="match status" value="1"/>
</dbReference>
<dbReference type="InterPro" id="IPR000387">
    <property type="entry name" value="Tyr_Pase_dom"/>
</dbReference>
<keyword evidence="2" id="KW-0378">Hydrolase</keyword>
<dbReference type="GO" id="GO:0007165">
    <property type="term" value="P:signal transduction"/>
    <property type="evidence" value="ECO:0007669"/>
    <property type="project" value="TreeGrafter"/>
</dbReference>
<dbReference type="GO" id="GO:0005829">
    <property type="term" value="C:cytosol"/>
    <property type="evidence" value="ECO:0007669"/>
    <property type="project" value="TreeGrafter"/>
</dbReference>
<evidence type="ECO:0000256" key="3">
    <source>
        <dbReference type="ARBA" id="ARBA00022912"/>
    </source>
</evidence>
<dbReference type="InterPro" id="IPR000340">
    <property type="entry name" value="Dual-sp_phosphatase_cat-dom"/>
</dbReference>
<dbReference type="PROSITE" id="PS50056">
    <property type="entry name" value="TYR_PHOSPHATASE_2"/>
    <property type="match status" value="1"/>
</dbReference>
<evidence type="ECO:0000259" key="7">
    <source>
        <dbReference type="PROSITE" id="PS50056"/>
    </source>
</evidence>
<dbReference type="InterPro" id="IPR016130">
    <property type="entry name" value="Tyr_Pase_AS"/>
</dbReference>
<sequence length="332" mass="37774">MEQANCILPQLYLGSFTAAQDLNYLHRENITHIVSVLETHSDWYSMHCTYLWVNLDDGQQENIVRFFPATYDFIDNAISNGGNVLVHCYQGRSRSPTIVIAYLMRRLKLGWKKAGELVRKKRPIVYPNIGFQEQLFNFQQSLFRNLSQVDKDESHPLANPASGTMVKLIPQIWENGEEVDIFQKFQRFSIPLSLFNFENWTLNTADNFVECRGCNLGLFPASFIQNLDVDIPHSSFIPVDAHRNAPPPGYPSPVPENNMFPSHDACPYYVVDMAKAKVDIPSCTKKGPIHCENCKRSIGCYTVKNYTGACGKPICSAFMFYKSDVILKPRVA</sequence>
<keyword evidence="9" id="KW-1185">Reference proteome</keyword>
<dbReference type="Proteomes" id="UP001150925">
    <property type="component" value="Unassembled WGS sequence"/>
</dbReference>
<dbReference type="InterPro" id="IPR029021">
    <property type="entry name" value="Prot-tyrosine_phosphatase-like"/>
</dbReference>
<reference evidence="8" key="1">
    <citation type="submission" date="2022-07" db="EMBL/GenBank/DDBJ databases">
        <title>Phylogenomic reconstructions and comparative analyses of Kickxellomycotina fungi.</title>
        <authorList>
            <person name="Reynolds N.K."/>
            <person name="Stajich J.E."/>
            <person name="Barry K."/>
            <person name="Grigoriev I.V."/>
            <person name="Crous P."/>
            <person name="Smith M.E."/>
        </authorList>
    </citation>
    <scope>NUCLEOTIDE SEQUENCE</scope>
    <source>
        <strain evidence="8">RSA 1196</strain>
    </source>
</reference>
<dbReference type="PROSITE" id="PS00383">
    <property type="entry name" value="TYR_PHOSPHATASE_1"/>
    <property type="match status" value="1"/>
</dbReference>
<evidence type="ECO:0000256" key="1">
    <source>
        <dbReference type="ARBA" id="ARBA00008601"/>
    </source>
</evidence>
<keyword evidence="3" id="KW-0904">Protein phosphatase</keyword>
<feature type="domain" description="Tyrosine-protein phosphatase" evidence="6">
    <location>
        <begin position="3"/>
        <end position="144"/>
    </location>
</feature>
<dbReference type="Gene3D" id="3.90.190.10">
    <property type="entry name" value="Protein tyrosine phosphatase superfamily"/>
    <property type="match status" value="1"/>
</dbReference>
<comment type="caution">
    <text evidence="8">The sequence shown here is derived from an EMBL/GenBank/DDBJ whole genome shotgun (WGS) entry which is preliminary data.</text>
</comment>
<dbReference type="PANTHER" id="PTHR45948">
    <property type="entry name" value="DUAL SPECIFICITY PROTEIN PHOSPHATASE DDB_G0269404-RELATED"/>
    <property type="match status" value="1"/>
</dbReference>
<dbReference type="Pfam" id="PF00782">
    <property type="entry name" value="DSPc"/>
    <property type="match status" value="1"/>
</dbReference>
<dbReference type="GO" id="GO:0004725">
    <property type="term" value="F:protein tyrosine phosphatase activity"/>
    <property type="evidence" value="ECO:0007669"/>
    <property type="project" value="TreeGrafter"/>
</dbReference>
<dbReference type="PANTHER" id="PTHR45948:SF2">
    <property type="entry name" value="DUAL SPECIFICITY PROTEIN PHOSPHATASE"/>
    <property type="match status" value="1"/>
</dbReference>
<comment type="similarity">
    <text evidence="1">Belongs to the protein-tyrosine phosphatase family. Non-receptor class dual specificity subfamily.</text>
</comment>
<dbReference type="CDD" id="cd14498">
    <property type="entry name" value="DSP"/>
    <property type="match status" value="1"/>
</dbReference>
<organism evidence="8 9">
    <name type="scientific">Dispira parvispora</name>
    <dbReference type="NCBI Taxonomy" id="1520584"/>
    <lineage>
        <taxon>Eukaryota</taxon>
        <taxon>Fungi</taxon>
        <taxon>Fungi incertae sedis</taxon>
        <taxon>Zoopagomycota</taxon>
        <taxon>Kickxellomycotina</taxon>
        <taxon>Dimargaritomycetes</taxon>
        <taxon>Dimargaritales</taxon>
        <taxon>Dimargaritaceae</taxon>
        <taxon>Dispira</taxon>
    </lineage>
</organism>
<evidence type="ECO:0000313" key="9">
    <source>
        <dbReference type="Proteomes" id="UP001150925"/>
    </source>
</evidence>
<comment type="catalytic activity">
    <reaction evidence="4">
        <text>O-phospho-L-seryl-[protein] + H2O = L-seryl-[protein] + phosphate</text>
        <dbReference type="Rhea" id="RHEA:20629"/>
        <dbReference type="Rhea" id="RHEA-COMP:9863"/>
        <dbReference type="Rhea" id="RHEA-COMP:11604"/>
        <dbReference type="ChEBI" id="CHEBI:15377"/>
        <dbReference type="ChEBI" id="CHEBI:29999"/>
        <dbReference type="ChEBI" id="CHEBI:43474"/>
        <dbReference type="ChEBI" id="CHEBI:83421"/>
        <dbReference type="EC" id="3.1.3.16"/>
    </reaction>
</comment>
<evidence type="ECO:0000313" key="8">
    <source>
        <dbReference type="EMBL" id="KAJ1969913.1"/>
    </source>
</evidence>
<evidence type="ECO:0000256" key="4">
    <source>
        <dbReference type="ARBA" id="ARBA00047761"/>
    </source>
</evidence>
<dbReference type="AlphaFoldDB" id="A0A9W8E9S6"/>
<evidence type="ECO:0000259" key="6">
    <source>
        <dbReference type="PROSITE" id="PS50054"/>
    </source>
</evidence>
<feature type="domain" description="Tyrosine specific protein phosphatases" evidence="7">
    <location>
        <begin position="64"/>
        <end position="123"/>
    </location>
</feature>
<dbReference type="InterPro" id="IPR020422">
    <property type="entry name" value="TYR_PHOSPHATASE_DUAL_dom"/>
</dbReference>
<evidence type="ECO:0000256" key="2">
    <source>
        <dbReference type="ARBA" id="ARBA00022801"/>
    </source>
</evidence>
<dbReference type="OrthoDB" id="2017893at2759"/>
<protein>
    <submittedName>
        <fullName evidence="8">Dual specificity phosphatase 12</fullName>
    </submittedName>
</protein>
<dbReference type="PRINTS" id="PR01908">
    <property type="entry name" value="ADSPHPHTASE"/>
</dbReference>
<dbReference type="EMBL" id="JANBPY010000014">
    <property type="protein sequence ID" value="KAJ1969913.1"/>
    <property type="molecule type" value="Genomic_DNA"/>
</dbReference>
<gene>
    <name evidence="8" type="primary">DUSP12</name>
    <name evidence="8" type="ORF">IWQ62_000314</name>
</gene>
<dbReference type="SUPFAM" id="SSF52799">
    <property type="entry name" value="(Phosphotyrosine protein) phosphatases II"/>
    <property type="match status" value="1"/>
</dbReference>
<dbReference type="GO" id="GO:0004722">
    <property type="term" value="F:protein serine/threonine phosphatase activity"/>
    <property type="evidence" value="ECO:0007669"/>
    <property type="project" value="UniProtKB-EC"/>
</dbReference>